<dbReference type="Proteomes" id="UP000442619">
    <property type="component" value="Unassembled WGS sequence"/>
</dbReference>
<feature type="transmembrane region" description="Helical" evidence="1">
    <location>
        <begin position="46"/>
        <end position="64"/>
    </location>
</feature>
<keyword evidence="1" id="KW-0472">Membrane</keyword>
<dbReference type="AlphaFoldDB" id="A0A844FT84"/>
<evidence type="ECO:0000313" key="3">
    <source>
        <dbReference type="Proteomes" id="UP000442619"/>
    </source>
</evidence>
<protein>
    <submittedName>
        <fullName evidence="2">Uncharacterized protein</fullName>
    </submittedName>
</protein>
<organism evidence="2 3">
    <name type="scientific">Sharpea porci</name>
    <dbReference type="NCBI Taxonomy" id="2652286"/>
    <lineage>
        <taxon>Bacteria</taxon>
        <taxon>Bacillati</taxon>
        <taxon>Bacillota</taxon>
        <taxon>Erysipelotrichia</taxon>
        <taxon>Erysipelotrichales</taxon>
        <taxon>Coprobacillaceae</taxon>
        <taxon>Sharpea</taxon>
    </lineage>
</organism>
<dbReference type="EMBL" id="VUNM01000010">
    <property type="protein sequence ID" value="MST89137.1"/>
    <property type="molecule type" value="Genomic_DNA"/>
</dbReference>
<accession>A0A844FT84</accession>
<proteinExistence type="predicted"/>
<feature type="transmembrane region" description="Helical" evidence="1">
    <location>
        <begin position="7"/>
        <end position="26"/>
    </location>
</feature>
<comment type="caution">
    <text evidence="2">The sequence shown here is derived from an EMBL/GenBank/DDBJ whole genome shotgun (WGS) entry which is preliminary data.</text>
</comment>
<dbReference type="RefSeq" id="WP_154515460.1">
    <property type="nucleotide sequence ID" value="NZ_VUNM01000010.1"/>
</dbReference>
<evidence type="ECO:0000313" key="2">
    <source>
        <dbReference type="EMBL" id="MST89137.1"/>
    </source>
</evidence>
<evidence type="ECO:0000256" key="1">
    <source>
        <dbReference type="SAM" id="Phobius"/>
    </source>
</evidence>
<keyword evidence="1" id="KW-1133">Transmembrane helix</keyword>
<name>A0A844FT84_9FIRM</name>
<gene>
    <name evidence="2" type="ORF">FYJ79_06055</name>
</gene>
<keyword evidence="3" id="KW-1185">Reference proteome</keyword>
<sequence>MEKLKKLIYGKYQFVIIGVYAFFMFLDKCVVKNNDVFNVVMRVVNDVMYVYLFLLALCFFYDLWEEKRDKH</sequence>
<keyword evidence="1" id="KW-0812">Transmembrane</keyword>
<reference evidence="2 3" key="1">
    <citation type="submission" date="2019-08" db="EMBL/GenBank/DDBJ databases">
        <title>In-depth cultivation of the pig gut microbiome towards novel bacterial diversity and tailored functional studies.</title>
        <authorList>
            <person name="Wylensek D."/>
            <person name="Hitch T.C.A."/>
            <person name="Clavel T."/>
        </authorList>
    </citation>
    <scope>NUCLEOTIDE SEQUENCE [LARGE SCALE GENOMIC DNA]</scope>
    <source>
        <strain evidence="2 3">CA-Schmier-601-WT-3</strain>
    </source>
</reference>